<dbReference type="InterPro" id="IPR028082">
    <property type="entry name" value="Peripla_BP_I"/>
</dbReference>
<gene>
    <name evidence="5" type="ORF">SAMN05421811_108347</name>
</gene>
<dbReference type="PROSITE" id="PS51257">
    <property type="entry name" value="PROKAR_LIPOPROTEIN"/>
    <property type="match status" value="1"/>
</dbReference>
<name>A0A1I0KLS3_9ACTN</name>
<keyword evidence="2 3" id="KW-0732">Signal</keyword>
<comment type="similarity">
    <text evidence="1">Belongs to the leucine-binding protein family.</text>
</comment>
<proteinExistence type="inferred from homology"/>
<feature type="domain" description="Leucine-binding protein" evidence="4">
    <location>
        <begin position="42"/>
        <end position="364"/>
    </location>
</feature>
<evidence type="ECO:0000256" key="2">
    <source>
        <dbReference type="ARBA" id="ARBA00022729"/>
    </source>
</evidence>
<dbReference type="OrthoDB" id="26870at2"/>
<accession>A0A1I0KLS3</accession>
<dbReference type="RefSeq" id="WP_091086117.1">
    <property type="nucleotide sequence ID" value="NZ_FOHX01000008.1"/>
</dbReference>
<evidence type="ECO:0000256" key="1">
    <source>
        <dbReference type="ARBA" id="ARBA00010062"/>
    </source>
</evidence>
<evidence type="ECO:0000256" key="3">
    <source>
        <dbReference type="SAM" id="SignalP"/>
    </source>
</evidence>
<feature type="signal peptide" evidence="3">
    <location>
        <begin position="1"/>
        <end position="18"/>
    </location>
</feature>
<organism evidence="5 6">
    <name type="scientific">Nonomuraea wenchangensis</name>
    <dbReference type="NCBI Taxonomy" id="568860"/>
    <lineage>
        <taxon>Bacteria</taxon>
        <taxon>Bacillati</taxon>
        <taxon>Actinomycetota</taxon>
        <taxon>Actinomycetes</taxon>
        <taxon>Streptosporangiales</taxon>
        <taxon>Streptosporangiaceae</taxon>
        <taxon>Nonomuraea</taxon>
    </lineage>
</organism>
<dbReference type="AlphaFoldDB" id="A0A1I0KLS3"/>
<dbReference type="Proteomes" id="UP000199361">
    <property type="component" value="Unassembled WGS sequence"/>
</dbReference>
<dbReference type="STRING" id="568860.SAMN05421811_108347"/>
<dbReference type="EMBL" id="FOHX01000008">
    <property type="protein sequence ID" value="SEU25948.1"/>
    <property type="molecule type" value="Genomic_DNA"/>
</dbReference>
<evidence type="ECO:0000313" key="5">
    <source>
        <dbReference type="EMBL" id="SEU25948.1"/>
    </source>
</evidence>
<dbReference type="Pfam" id="PF13458">
    <property type="entry name" value="Peripla_BP_6"/>
    <property type="match status" value="1"/>
</dbReference>
<dbReference type="Gene3D" id="3.40.50.2300">
    <property type="match status" value="2"/>
</dbReference>
<reference evidence="5 6" key="1">
    <citation type="submission" date="2016-10" db="EMBL/GenBank/DDBJ databases">
        <authorList>
            <person name="de Groot N.N."/>
        </authorList>
    </citation>
    <scope>NUCLEOTIDE SEQUENCE [LARGE SCALE GENOMIC DNA]</scope>
    <source>
        <strain evidence="5 6">CGMCC 4.5598</strain>
    </source>
</reference>
<dbReference type="SUPFAM" id="SSF53822">
    <property type="entry name" value="Periplasmic binding protein-like I"/>
    <property type="match status" value="1"/>
</dbReference>
<dbReference type="CDD" id="cd06343">
    <property type="entry name" value="PBP1_ABC_ligand_binding-like"/>
    <property type="match status" value="1"/>
</dbReference>
<evidence type="ECO:0000313" key="6">
    <source>
        <dbReference type="Proteomes" id="UP000199361"/>
    </source>
</evidence>
<dbReference type="InterPro" id="IPR028081">
    <property type="entry name" value="Leu-bd"/>
</dbReference>
<keyword evidence="6" id="KW-1185">Reference proteome</keyword>
<sequence length="413" mass="44319">MRRVLLVLTLLLLTGCRADGGGAVLTGECAGQDGTGIDADHVKVGGIYPLSGPASAYAAVAQGASAYFAHLNRHGGVDGRRVEFLVRDDAYEPARAVEEARRLVLHERVFALFQTLGTPSTAAVREFAHRWKVPQVFVATGAAAWGAEAERRPWTIGFQPSYVAEARVYARYLAEELPHARVAVLYQNDDFGHELLDGFRRAIAGTSVRIVAERGYEVTDPGVQGQLANLAASKADVLLDVSTPKFAAQALAADAAMTGWNPLHILNGVAASPAVLQPVGYDKVQGVITAGFQKDPAAPEWADDPAVRTYLTALERYAPEADPGSQQVVFGWSAAEAFVKTLRRMRCPSREALRAAAHRLDDVRLGMLLPGITLSTGPGDAFPIEAEQLSRFEGERWVPFGRVIDTRAGPAGQ</sequence>
<feature type="chain" id="PRO_5039552685" evidence="3">
    <location>
        <begin position="19"/>
        <end position="413"/>
    </location>
</feature>
<dbReference type="PANTHER" id="PTHR47235:SF1">
    <property type="entry name" value="BLR6548 PROTEIN"/>
    <property type="match status" value="1"/>
</dbReference>
<protein>
    <submittedName>
        <fullName evidence="5">ABC-type branched-chain amino acid transport system, substrate-binding protein</fullName>
    </submittedName>
</protein>
<dbReference type="PANTHER" id="PTHR47235">
    <property type="entry name" value="BLR6548 PROTEIN"/>
    <property type="match status" value="1"/>
</dbReference>
<evidence type="ECO:0000259" key="4">
    <source>
        <dbReference type="Pfam" id="PF13458"/>
    </source>
</evidence>